<protein>
    <submittedName>
        <fullName evidence="1">Uncharacterized protein</fullName>
    </submittedName>
</protein>
<accession>A0A6A6VLE3</accession>
<proteinExistence type="predicted"/>
<dbReference type="Proteomes" id="UP000799440">
    <property type="component" value="Unassembled WGS sequence"/>
</dbReference>
<sequence>MADWLDSNFIRGPRMPLLLSGSGPAAALCLSRVCVLHFEFQGFVRPNARFRLCTIVSRQQCTSPQSMLATIPCARLVKSWNWGMVFQPPCSPRSLDSVVTIDQYNSSIGENGEAFAVRNAALLHFPFSDRIHVDLTHSWETGTALGPLLPVGHLAPNHCGCHSPWERICTALR</sequence>
<keyword evidence="2" id="KW-1185">Reference proteome</keyword>
<dbReference type="AlphaFoldDB" id="A0A6A6VLE3"/>
<dbReference type="EMBL" id="MU006563">
    <property type="protein sequence ID" value="KAF2750544.1"/>
    <property type="molecule type" value="Genomic_DNA"/>
</dbReference>
<name>A0A6A6VLE3_9PLEO</name>
<evidence type="ECO:0000313" key="2">
    <source>
        <dbReference type="Proteomes" id="UP000799440"/>
    </source>
</evidence>
<reference evidence="1" key="1">
    <citation type="journal article" date="2020" name="Stud. Mycol.">
        <title>101 Dothideomycetes genomes: a test case for predicting lifestyles and emergence of pathogens.</title>
        <authorList>
            <person name="Haridas S."/>
            <person name="Albert R."/>
            <person name="Binder M."/>
            <person name="Bloem J."/>
            <person name="Labutti K."/>
            <person name="Salamov A."/>
            <person name="Andreopoulos B."/>
            <person name="Baker S."/>
            <person name="Barry K."/>
            <person name="Bills G."/>
            <person name="Bluhm B."/>
            <person name="Cannon C."/>
            <person name="Castanera R."/>
            <person name="Culley D."/>
            <person name="Daum C."/>
            <person name="Ezra D."/>
            <person name="Gonzalez J."/>
            <person name="Henrissat B."/>
            <person name="Kuo A."/>
            <person name="Liang C."/>
            <person name="Lipzen A."/>
            <person name="Lutzoni F."/>
            <person name="Magnuson J."/>
            <person name="Mondo S."/>
            <person name="Nolan M."/>
            <person name="Ohm R."/>
            <person name="Pangilinan J."/>
            <person name="Park H.-J."/>
            <person name="Ramirez L."/>
            <person name="Alfaro M."/>
            <person name="Sun H."/>
            <person name="Tritt A."/>
            <person name="Yoshinaga Y."/>
            <person name="Zwiers L.-H."/>
            <person name="Turgeon B."/>
            <person name="Goodwin S."/>
            <person name="Spatafora J."/>
            <person name="Crous P."/>
            <person name="Grigoriev I."/>
        </authorList>
    </citation>
    <scope>NUCLEOTIDE SEQUENCE</scope>
    <source>
        <strain evidence="1">CBS 119925</strain>
    </source>
</reference>
<gene>
    <name evidence="1" type="ORF">M011DRAFT_174001</name>
</gene>
<organism evidence="1 2">
    <name type="scientific">Sporormia fimetaria CBS 119925</name>
    <dbReference type="NCBI Taxonomy" id="1340428"/>
    <lineage>
        <taxon>Eukaryota</taxon>
        <taxon>Fungi</taxon>
        <taxon>Dikarya</taxon>
        <taxon>Ascomycota</taxon>
        <taxon>Pezizomycotina</taxon>
        <taxon>Dothideomycetes</taxon>
        <taxon>Pleosporomycetidae</taxon>
        <taxon>Pleosporales</taxon>
        <taxon>Sporormiaceae</taxon>
        <taxon>Sporormia</taxon>
    </lineage>
</organism>
<evidence type="ECO:0000313" key="1">
    <source>
        <dbReference type="EMBL" id="KAF2750544.1"/>
    </source>
</evidence>